<evidence type="ECO:0000313" key="1">
    <source>
        <dbReference type="EMBL" id="KAL3960434.1"/>
    </source>
</evidence>
<organism evidence="1 2">
    <name type="scientific">Purpureocillium lilacinum</name>
    <name type="common">Paecilomyces lilacinus</name>
    <dbReference type="NCBI Taxonomy" id="33203"/>
    <lineage>
        <taxon>Eukaryota</taxon>
        <taxon>Fungi</taxon>
        <taxon>Dikarya</taxon>
        <taxon>Ascomycota</taxon>
        <taxon>Pezizomycotina</taxon>
        <taxon>Sordariomycetes</taxon>
        <taxon>Hypocreomycetidae</taxon>
        <taxon>Hypocreales</taxon>
        <taxon>Ophiocordycipitaceae</taxon>
        <taxon>Purpureocillium</taxon>
    </lineage>
</organism>
<evidence type="ECO:0000313" key="2">
    <source>
        <dbReference type="Proteomes" id="UP001638806"/>
    </source>
</evidence>
<proteinExistence type="predicted"/>
<keyword evidence="2" id="KW-1185">Reference proteome</keyword>
<accession>A0ACC4DY26</accession>
<protein>
    <submittedName>
        <fullName evidence="1">Uncharacterized protein</fullName>
    </submittedName>
</protein>
<dbReference type="Proteomes" id="UP001638806">
    <property type="component" value="Unassembled WGS sequence"/>
</dbReference>
<gene>
    <name evidence="1" type="ORF">ACCO45_005551</name>
</gene>
<dbReference type="EMBL" id="JBGNUJ010000004">
    <property type="protein sequence ID" value="KAL3960434.1"/>
    <property type="molecule type" value="Genomic_DNA"/>
</dbReference>
<sequence length="293" mass="31396">MQSNAARAVQPTGKEWRRRRNGAATLRMEQRAAASLVPGGGEGSIRESSRCAWHAAVTCQRTGKSNFERLSSRLRKPVQKISLRHARAHYGGAEIRRGAILPSSIQSGDGEPWIWSPAHLARQLADGPGRSRHAETEANNRAQVNPCPGKTASPELHASSKGGSVVMLRQALYQRGMRVEEQPQRSSVADCPRRTLTWRAFPGQAAAWAASDHACGAPLAPPQKANRVCRAKGVVDWWRGCPGSASSGPALFPGPGVRSVLARGCGLWMLSILVVDTPPSVPVISSHVPGIPD</sequence>
<name>A0ACC4DY26_PURLI</name>
<comment type="caution">
    <text evidence="1">The sequence shown here is derived from an EMBL/GenBank/DDBJ whole genome shotgun (WGS) entry which is preliminary data.</text>
</comment>
<reference evidence="1" key="1">
    <citation type="submission" date="2024-12" db="EMBL/GenBank/DDBJ databases">
        <title>Comparative genomics and development of molecular markers within Purpureocillium lilacinum and among Purpureocillium species.</title>
        <authorList>
            <person name="Yeh Z.-Y."/>
            <person name="Ni N.-T."/>
            <person name="Lo P.-H."/>
            <person name="Mushyakhwo K."/>
            <person name="Lin C.-F."/>
            <person name="Nai Y.-S."/>
        </authorList>
    </citation>
    <scope>NUCLEOTIDE SEQUENCE</scope>
    <source>
        <strain evidence="1">NCHU-NPUST-175</strain>
    </source>
</reference>